<evidence type="ECO:0000256" key="2">
    <source>
        <dbReference type="ARBA" id="ARBA00010617"/>
    </source>
</evidence>
<dbReference type="Gene3D" id="1.10.630.10">
    <property type="entry name" value="Cytochrome P450"/>
    <property type="match status" value="1"/>
</dbReference>
<comment type="similarity">
    <text evidence="2 12">Belongs to the cytochrome P450 family.</text>
</comment>
<dbReference type="Pfam" id="PF00067">
    <property type="entry name" value="p450"/>
    <property type="match status" value="1"/>
</dbReference>
<evidence type="ECO:0000256" key="13">
    <source>
        <dbReference type="SAM" id="Phobius"/>
    </source>
</evidence>
<dbReference type="SUPFAM" id="SSF48264">
    <property type="entry name" value="Cytochrome P450"/>
    <property type="match status" value="1"/>
</dbReference>
<dbReference type="InterPro" id="IPR001128">
    <property type="entry name" value="Cyt_P450"/>
</dbReference>
<evidence type="ECO:0000256" key="8">
    <source>
        <dbReference type="ARBA" id="ARBA00023004"/>
    </source>
</evidence>
<dbReference type="FunFam" id="1.10.630.10:FF:000029">
    <property type="entry name" value="Cytochrome P450 734A1"/>
    <property type="match status" value="1"/>
</dbReference>
<feature type="binding site" description="axial binding residue" evidence="11">
    <location>
        <position position="471"/>
    </location>
    <ligand>
        <name>heme</name>
        <dbReference type="ChEBI" id="CHEBI:30413"/>
    </ligand>
    <ligandPart>
        <name>Fe</name>
        <dbReference type="ChEBI" id="CHEBI:18248"/>
    </ligandPart>
</feature>
<dbReference type="PROSITE" id="PS00086">
    <property type="entry name" value="CYTOCHROME_P450"/>
    <property type="match status" value="1"/>
</dbReference>
<evidence type="ECO:0000256" key="12">
    <source>
        <dbReference type="RuleBase" id="RU000461"/>
    </source>
</evidence>
<evidence type="ECO:0000256" key="11">
    <source>
        <dbReference type="PIRSR" id="PIRSR602401-1"/>
    </source>
</evidence>
<evidence type="ECO:0000256" key="9">
    <source>
        <dbReference type="ARBA" id="ARBA00023033"/>
    </source>
</evidence>
<evidence type="ECO:0000256" key="4">
    <source>
        <dbReference type="ARBA" id="ARBA00022692"/>
    </source>
</evidence>
<keyword evidence="8 11" id="KW-0408">Iron</keyword>
<dbReference type="GO" id="GO:0005506">
    <property type="term" value="F:iron ion binding"/>
    <property type="evidence" value="ECO:0007669"/>
    <property type="project" value="InterPro"/>
</dbReference>
<evidence type="ECO:0000256" key="5">
    <source>
        <dbReference type="ARBA" id="ARBA00022723"/>
    </source>
</evidence>
<name>A0AAT9US20_9GENT</name>
<organism evidence="14">
    <name type="scientific">Mitragyna speciosa</name>
    <dbReference type="NCBI Taxonomy" id="170351"/>
    <lineage>
        <taxon>Eukaryota</taxon>
        <taxon>Viridiplantae</taxon>
        <taxon>Streptophyta</taxon>
        <taxon>Embryophyta</taxon>
        <taxon>Tracheophyta</taxon>
        <taxon>Spermatophyta</taxon>
        <taxon>Magnoliopsida</taxon>
        <taxon>eudicotyledons</taxon>
        <taxon>Gunneridae</taxon>
        <taxon>Pentapetalae</taxon>
        <taxon>asterids</taxon>
        <taxon>lamiids</taxon>
        <taxon>Gentianales</taxon>
        <taxon>Rubiaceae</taxon>
        <taxon>Cinchonoideae</taxon>
        <taxon>Naucleeae</taxon>
        <taxon>Mitragyna</taxon>
    </lineage>
</organism>
<comment type="subcellular location">
    <subcellularLocation>
        <location evidence="1">Membrane</location>
    </subcellularLocation>
</comment>
<dbReference type="InterPro" id="IPR002401">
    <property type="entry name" value="Cyt_P450_E_grp-I"/>
</dbReference>
<proteinExistence type="evidence at transcript level"/>
<evidence type="ECO:0000256" key="1">
    <source>
        <dbReference type="ARBA" id="ARBA00004370"/>
    </source>
</evidence>
<dbReference type="PANTHER" id="PTHR24282:SF255">
    <property type="entry name" value="CYTOCHROME P450 72A11-RELATED"/>
    <property type="match status" value="1"/>
</dbReference>
<evidence type="ECO:0000256" key="10">
    <source>
        <dbReference type="ARBA" id="ARBA00023136"/>
    </source>
</evidence>
<keyword evidence="7 12" id="KW-0560">Oxidoreductase</keyword>
<feature type="transmembrane region" description="Helical" evidence="13">
    <location>
        <begin position="6"/>
        <end position="26"/>
    </location>
</feature>
<keyword evidence="9 12" id="KW-0503">Monooxygenase</keyword>
<dbReference type="GO" id="GO:0009753">
    <property type="term" value="P:response to jasmonic acid"/>
    <property type="evidence" value="ECO:0007669"/>
    <property type="project" value="UniProtKB-ARBA"/>
</dbReference>
<evidence type="ECO:0000256" key="7">
    <source>
        <dbReference type="ARBA" id="ARBA00023002"/>
    </source>
</evidence>
<dbReference type="InterPro" id="IPR050665">
    <property type="entry name" value="Cytochrome_P450_Monooxygen"/>
</dbReference>
<sequence length="523" mass="60448">MAVAMGVNFSSIAILSFICFAIYWFYRVLDWVWLRPKKLEKCLREQGFRGNPYRPFLGDQYESGKLIREAMSKPIGVEEDVKKRIIPHILKTVQTHGKNSFMWVGRIPRVHVTDPELIREVLTKYYKFQKNHHDLDPITKLLLTGIGSLEGDPWSRRRKIINSAFQFEKLKLMLPAFYLSCRDMVSKWDNKVPEGGSAELEVWHDIETLTGDVIARTLFGSNYEEGRRIFELIKELTSLTIDVIRSVYIPGQRFLPTKRNNRMRAIDKEVRIRITEIINKKMKAMKAGEATGDDFLGILLECNLNEIKEQGNNKNAGMSIEDIIGECKLFYFAGQDTTSTLIVWAMILLSRFPQWQQRAREEVSQVFGDRKPDYDGISRLKIITMILYEVLRIYSPVSELTKVAHEDTQLGKYFIPAGVQLMMPQMLLHHDPEIWGDDVMEFKPERFSEGVLKATKSQGSYFPFSLGPRMCIGQNFALLEAKMAMALILRRFSFELSPSYVHAPFTLITMQPQYGAHLILHKL</sequence>
<dbReference type="GO" id="GO:0004497">
    <property type="term" value="F:monooxygenase activity"/>
    <property type="evidence" value="ECO:0007669"/>
    <property type="project" value="UniProtKB-KW"/>
</dbReference>
<evidence type="ECO:0000256" key="3">
    <source>
        <dbReference type="ARBA" id="ARBA00022617"/>
    </source>
</evidence>
<keyword evidence="4 13" id="KW-0812">Transmembrane</keyword>
<reference evidence="14" key="1">
    <citation type="submission" date="2023-06" db="EMBL/GenBank/DDBJ databases">
        <title>Rapid elucidation of strictosidine biosynthetic pathway and gene cluster from Mitragyna speciosa using multi-gene yeast integration.</title>
        <authorList>
            <person name="Gong F."/>
            <person name="Wu Y."/>
            <person name="Han D.-O."/>
            <person name="Han J."/>
            <person name="Li S."/>
        </authorList>
    </citation>
    <scope>NUCLEOTIDE SEQUENCE</scope>
</reference>
<keyword evidence="6 13" id="KW-1133">Transmembrane helix</keyword>
<dbReference type="GO" id="GO:0016020">
    <property type="term" value="C:membrane"/>
    <property type="evidence" value="ECO:0007669"/>
    <property type="project" value="UniProtKB-SubCell"/>
</dbReference>
<dbReference type="InterPro" id="IPR036396">
    <property type="entry name" value="Cyt_P450_sf"/>
</dbReference>
<protein>
    <submittedName>
        <fullName evidence="14">7-deoxyloganic acid hydroxylase</fullName>
    </submittedName>
</protein>
<dbReference type="InterPro" id="IPR017972">
    <property type="entry name" value="Cyt_P450_CS"/>
</dbReference>
<evidence type="ECO:0000313" key="14">
    <source>
        <dbReference type="EMBL" id="WIE96232.1"/>
    </source>
</evidence>
<dbReference type="PANTHER" id="PTHR24282">
    <property type="entry name" value="CYTOCHROME P450 FAMILY MEMBER"/>
    <property type="match status" value="1"/>
</dbReference>
<dbReference type="GO" id="GO:0009820">
    <property type="term" value="P:alkaloid metabolic process"/>
    <property type="evidence" value="ECO:0007669"/>
    <property type="project" value="UniProtKB-ARBA"/>
</dbReference>
<gene>
    <name evidence="14" type="primary">7DLH</name>
</gene>
<dbReference type="CDD" id="cd20642">
    <property type="entry name" value="CYP72"/>
    <property type="match status" value="1"/>
</dbReference>
<dbReference type="AlphaFoldDB" id="A0AAT9US20"/>
<dbReference type="GO" id="GO:0020037">
    <property type="term" value="F:heme binding"/>
    <property type="evidence" value="ECO:0007669"/>
    <property type="project" value="InterPro"/>
</dbReference>
<comment type="cofactor">
    <cofactor evidence="11">
        <name>heme</name>
        <dbReference type="ChEBI" id="CHEBI:30413"/>
    </cofactor>
</comment>
<dbReference type="PRINTS" id="PR00385">
    <property type="entry name" value="P450"/>
</dbReference>
<evidence type="ECO:0000256" key="6">
    <source>
        <dbReference type="ARBA" id="ARBA00022989"/>
    </source>
</evidence>
<dbReference type="GO" id="GO:0016705">
    <property type="term" value="F:oxidoreductase activity, acting on paired donors, with incorporation or reduction of molecular oxygen"/>
    <property type="evidence" value="ECO:0007669"/>
    <property type="project" value="InterPro"/>
</dbReference>
<accession>A0AAT9US20</accession>
<dbReference type="PRINTS" id="PR00463">
    <property type="entry name" value="EP450I"/>
</dbReference>
<dbReference type="EMBL" id="OR074951">
    <property type="protein sequence ID" value="WIE96232.1"/>
    <property type="molecule type" value="mRNA"/>
</dbReference>
<keyword evidence="5 11" id="KW-0479">Metal-binding</keyword>
<keyword evidence="10 13" id="KW-0472">Membrane</keyword>
<keyword evidence="3 11" id="KW-0349">Heme</keyword>